<keyword evidence="5" id="KW-0239">DNA-directed DNA polymerase</keyword>
<feature type="domain" description="Polymerase/histidinol phosphatase N-terminal" evidence="8">
    <location>
        <begin position="257"/>
        <end position="333"/>
    </location>
</feature>
<dbReference type="Pfam" id="PF02811">
    <property type="entry name" value="PHP"/>
    <property type="match status" value="1"/>
</dbReference>
<reference evidence="9" key="1">
    <citation type="submission" date="2018-05" db="EMBL/GenBank/DDBJ databases">
        <authorList>
            <person name="Lanie J.A."/>
            <person name="Ng W.-L."/>
            <person name="Kazmierczak K.M."/>
            <person name="Andrzejewski T.M."/>
            <person name="Davidsen T.M."/>
            <person name="Wayne K.J."/>
            <person name="Tettelin H."/>
            <person name="Glass J.I."/>
            <person name="Rusch D."/>
            <person name="Podicherti R."/>
            <person name="Tsui H.-C.T."/>
            <person name="Winkler M.E."/>
        </authorList>
    </citation>
    <scope>NUCLEOTIDE SEQUENCE</scope>
</reference>
<dbReference type="EC" id="2.7.7.7" evidence="1"/>
<dbReference type="SUPFAM" id="SSF53098">
    <property type="entry name" value="Ribonuclease H-like"/>
    <property type="match status" value="1"/>
</dbReference>
<dbReference type="Gene3D" id="3.20.20.140">
    <property type="entry name" value="Metal-dependent hydrolases"/>
    <property type="match status" value="1"/>
</dbReference>
<evidence type="ECO:0000259" key="8">
    <source>
        <dbReference type="SMART" id="SM00481"/>
    </source>
</evidence>
<dbReference type="Gene3D" id="1.10.150.870">
    <property type="match status" value="1"/>
</dbReference>
<dbReference type="PANTHER" id="PTHR32294">
    <property type="entry name" value="DNA POLYMERASE III SUBUNIT ALPHA"/>
    <property type="match status" value="1"/>
</dbReference>
<dbReference type="CDD" id="cd04485">
    <property type="entry name" value="DnaE_OBF"/>
    <property type="match status" value="1"/>
</dbReference>
<evidence type="ECO:0000256" key="5">
    <source>
        <dbReference type="ARBA" id="ARBA00022932"/>
    </source>
</evidence>
<feature type="domain" description="Exonuclease" evidence="7">
    <location>
        <begin position="1"/>
        <end position="192"/>
    </location>
</feature>
<dbReference type="InterPro" id="IPR036397">
    <property type="entry name" value="RNaseH_sf"/>
</dbReference>
<evidence type="ECO:0000259" key="7">
    <source>
        <dbReference type="SMART" id="SM00479"/>
    </source>
</evidence>
<dbReference type="Pfam" id="PF14579">
    <property type="entry name" value="HHH_6"/>
    <property type="match status" value="1"/>
</dbReference>
<dbReference type="GO" id="GO:0008408">
    <property type="term" value="F:3'-5' exonuclease activity"/>
    <property type="evidence" value="ECO:0007669"/>
    <property type="project" value="InterPro"/>
</dbReference>
<dbReference type="InterPro" id="IPR011708">
    <property type="entry name" value="DNA_pol3_alpha_NTPase_dom"/>
</dbReference>
<evidence type="ECO:0000256" key="4">
    <source>
        <dbReference type="ARBA" id="ARBA00022705"/>
    </source>
</evidence>
<evidence type="ECO:0000313" key="9">
    <source>
        <dbReference type="EMBL" id="SVA22273.1"/>
    </source>
</evidence>
<protein>
    <recommendedName>
        <fullName evidence="1">DNA-directed DNA polymerase</fullName>
        <ecNumber evidence="1">2.7.7.7</ecNumber>
    </recommendedName>
</protein>
<dbReference type="InterPro" id="IPR004013">
    <property type="entry name" value="PHP_dom"/>
</dbReference>
<dbReference type="Pfam" id="PF17657">
    <property type="entry name" value="DNA_pol3_finger"/>
    <property type="match status" value="1"/>
</dbReference>
<dbReference type="GO" id="GO:0003676">
    <property type="term" value="F:nucleic acid binding"/>
    <property type="evidence" value="ECO:0007669"/>
    <property type="project" value="InterPro"/>
</dbReference>
<dbReference type="InterPro" id="IPR029460">
    <property type="entry name" value="DNAPol_HHH"/>
</dbReference>
<evidence type="ECO:0000256" key="3">
    <source>
        <dbReference type="ARBA" id="ARBA00022695"/>
    </source>
</evidence>
<dbReference type="Pfam" id="PF00929">
    <property type="entry name" value="RNase_T"/>
    <property type="match status" value="1"/>
</dbReference>
<organism evidence="9">
    <name type="scientific">marine metagenome</name>
    <dbReference type="NCBI Taxonomy" id="408172"/>
    <lineage>
        <taxon>unclassified sequences</taxon>
        <taxon>metagenomes</taxon>
        <taxon>ecological metagenomes</taxon>
    </lineage>
</organism>
<dbReference type="GO" id="GO:0003887">
    <property type="term" value="F:DNA-directed DNA polymerase activity"/>
    <property type="evidence" value="ECO:0007669"/>
    <property type="project" value="UniProtKB-KW"/>
</dbReference>
<keyword evidence="2" id="KW-0808">Transferase</keyword>
<dbReference type="NCBIfam" id="TIGR00594">
    <property type="entry name" value="polc"/>
    <property type="match status" value="1"/>
</dbReference>
<dbReference type="InterPro" id="IPR004805">
    <property type="entry name" value="DnaE2/DnaE/PolC"/>
</dbReference>
<dbReference type="InterPro" id="IPR003141">
    <property type="entry name" value="Pol/His_phosphatase_N"/>
</dbReference>
<accession>A0A381U6W8</accession>
<dbReference type="InterPro" id="IPR040982">
    <property type="entry name" value="DNA_pol3_finger"/>
</dbReference>
<evidence type="ECO:0000256" key="2">
    <source>
        <dbReference type="ARBA" id="ARBA00022679"/>
    </source>
</evidence>
<keyword evidence="3" id="KW-0548">Nucleotidyltransferase</keyword>
<proteinExistence type="predicted"/>
<dbReference type="SMART" id="SM00479">
    <property type="entry name" value="EXOIII"/>
    <property type="match status" value="1"/>
</dbReference>
<evidence type="ECO:0000256" key="6">
    <source>
        <dbReference type="ARBA" id="ARBA00049244"/>
    </source>
</evidence>
<dbReference type="Gene3D" id="3.30.420.10">
    <property type="entry name" value="Ribonuclease H-like superfamily/Ribonuclease H"/>
    <property type="match status" value="1"/>
</dbReference>
<dbReference type="GO" id="GO:0006260">
    <property type="term" value="P:DNA replication"/>
    <property type="evidence" value="ECO:0007669"/>
    <property type="project" value="UniProtKB-KW"/>
</dbReference>
<dbReference type="InterPro" id="IPR041931">
    <property type="entry name" value="DNA_pol3_alpha_thumb_dom"/>
</dbReference>
<dbReference type="Pfam" id="PF07733">
    <property type="entry name" value="DNA_pol3_alpha"/>
    <property type="match status" value="1"/>
</dbReference>
<dbReference type="InterPro" id="IPR012337">
    <property type="entry name" value="RNaseH-like_sf"/>
</dbReference>
<dbReference type="CDD" id="cd06127">
    <property type="entry name" value="DEDDh"/>
    <property type="match status" value="1"/>
</dbReference>
<dbReference type="Gene3D" id="1.10.10.1600">
    <property type="entry name" value="Bacterial DNA polymerase III alpha subunit, thumb domain"/>
    <property type="match status" value="1"/>
</dbReference>
<name>A0A381U6W8_9ZZZZ</name>
<comment type="catalytic activity">
    <reaction evidence="6">
        <text>DNA(n) + a 2'-deoxyribonucleoside 5'-triphosphate = DNA(n+1) + diphosphate</text>
        <dbReference type="Rhea" id="RHEA:22508"/>
        <dbReference type="Rhea" id="RHEA-COMP:17339"/>
        <dbReference type="Rhea" id="RHEA-COMP:17340"/>
        <dbReference type="ChEBI" id="CHEBI:33019"/>
        <dbReference type="ChEBI" id="CHEBI:61560"/>
        <dbReference type="ChEBI" id="CHEBI:173112"/>
        <dbReference type="EC" id="2.7.7.7"/>
    </reaction>
</comment>
<gene>
    <name evidence="9" type="ORF">METZ01_LOCUS75127</name>
</gene>
<evidence type="ECO:0000256" key="1">
    <source>
        <dbReference type="ARBA" id="ARBA00012417"/>
    </source>
</evidence>
<keyword evidence="4" id="KW-0235">DNA replication</keyword>
<dbReference type="InterPro" id="IPR013520">
    <property type="entry name" value="Ribonucl_H"/>
</dbReference>
<sequence length="1439" mass="165404">MFLIFDTETTGLPKKWNSPLTDFDNWPRAVQIAWQIHSEEGQCISNESYVIYPEGYTIPYDSQNIHGISTQLAKKIGKNINEVLQKFNDALGQSKYICGHNLNFDAKIVGSEFLRIEGKNPLKDFPRIDTCTEETASLCRLSGGRGRKYKLPTLTELHINLFGKEFESAHNASADVEATAMCLFKLLKEGKIHPDSLEEDLNIYKKFKEINLDQVSPPDIEHINLSEQSKILRDQENIEEKPKSEKTENTIFQTSFAHLHTYSQFSILQSTSKISDLLEAAKEYSHDAVAITDKSNLMGAFHFIKLMKNYNDNLSDNEKYIKPIIGCELNVCEDYKDKSRRDDGYQIVFIAKNKNGFRNLSKLSSLAHIEGFYYVPRIDKKIILEYKEDLIVLSGGIKGEVSSKILNLGEEMAEESIKWWKDHFNEDFYLEIMKHDQENENYLNPIIVDYSNKHEVKLVATNNTFYTSKDDSNAHDILLCVRDGEKQSTPIGRGRGFRNGLPNHEYWYKPKNEMFELFKDLPHSLESIGEIINKVEPFDLSREVLLPEFKVPKEFIQENDFDSKKGQNLYLRDLAYKGAEKRYGKLDKLLKERLDFELDVIQKTGYPGYFLIVQDFINAAKEMGVSVGPGRGSAAGSVVAFSLGITNIDPIKYNLLFERFLNPDRVTLPDIDIDFDDEGRNKVIEYVIEKYGSNQVAQIITYGRMAAKSSIRDTGRVLDLSLGEVDRIAKLVPNLSLSNIFNSKDFDLKSTLRTDEYSRVSELKQLYKSKQLSSRTLQQATLLEGSIRNTGTHACGVIITPSDISDFVPITRSKDSDFFVTQFDNSVVEDAGLLKMDFLGLKTLTIIKDTVKLIKYKYQKTLIPEEFPLDDKKSYELFQKGETVGVFQYESLGMQKYLKDLKPTNFNDLIAMNALYRPGPLEYIPSFVSRKNGSEPISYDVPEMEEFLNETYGITVYQEQVMLLSQKIAGFSKGDADLLRKAMGKKIFSLIEKLKPKFMKGGNKNGFSKEVLEKIWKDWEAFASYAFNKSHSTCYALIGYQTAYLKANFPSEYMAAVLSNNMNDIKQVTFFMEECRRMGVKVLGPDINESYYKFNVNDQKAIRFGMGAVKGVGRGAVQTIIENRKDGEYKSIFDFAKRINLRLANKTTFENLILAGSFDSFNLNRSQYFNIDTDGYTFIEKAIKYGGKYQESENSAQISMFANKKNDAYTNLNIPDCEEWINLEKLRKEREVVGIYLSSHPLEEYKREIENFTSADLSILDDLNRLKNKDFYIGGIVNEVEHLFTKNGNGYAVFSFEDFNDQYQFRIFGEDYLKYKHFLKESEILRIRISIREGWINKETGKPGEPRIQFLNFELLNGIIESNAKKITLKLDIKNLEEDQIKLLSKKLSKHKGKHPLYFDVYDPEKEIKLSLISENNKVSITRDLLKTLEENKLHYKLN</sequence>
<dbReference type="EMBL" id="UINC01005589">
    <property type="protein sequence ID" value="SVA22273.1"/>
    <property type="molecule type" value="Genomic_DNA"/>
</dbReference>
<dbReference type="SMART" id="SM00481">
    <property type="entry name" value="POLIIIAc"/>
    <property type="match status" value="1"/>
</dbReference>
<dbReference type="PANTHER" id="PTHR32294:SF0">
    <property type="entry name" value="DNA POLYMERASE III SUBUNIT ALPHA"/>
    <property type="match status" value="1"/>
</dbReference>
<dbReference type="NCBIfam" id="NF004226">
    <property type="entry name" value="PRK05673.1"/>
    <property type="match status" value="1"/>
</dbReference>